<name>A0A967EDD6_9PROT</name>
<evidence type="ECO:0000313" key="1">
    <source>
        <dbReference type="EMBL" id="NHO53890.1"/>
    </source>
</evidence>
<keyword evidence="2" id="KW-1185">Reference proteome</keyword>
<evidence type="ECO:0000313" key="2">
    <source>
        <dbReference type="Proteomes" id="UP000597459"/>
    </source>
</evidence>
<sequence length="128" mass="13698">MTDPANGLAILLCDAHPDRLHAAFLLAAGALALDRPVLVFATGPATAALCRDASSVFRPEEEERLAERGVATLATLRDALVLMEAELMVCETGLRRIAREESDLLDGVKVVGIPTFLDQAQGRQIVSF</sequence>
<comment type="caution">
    <text evidence="1">The sequence shown here is derived from an EMBL/GenBank/DDBJ whole genome shotgun (WGS) entry which is preliminary data.</text>
</comment>
<accession>A0A967EDD6</accession>
<protein>
    <recommendedName>
        <fullName evidence="3">Peroxiredoxin</fullName>
    </recommendedName>
</protein>
<proteinExistence type="predicted"/>
<dbReference type="PANTHER" id="PTHR34655:SF2">
    <property type="entry name" value="PEROXIREDOXIN FAMILY PROTEIN"/>
    <property type="match status" value="1"/>
</dbReference>
<dbReference type="Gene3D" id="3.40.1260.10">
    <property type="entry name" value="DsrEFH-like"/>
    <property type="match status" value="1"/>
</dbReference>
<gene>
    <name evidence="1" type="ORF">GOB87_07945</name>
</gene>
<dbReference type="EMBL" id="WOTH01000012">
    <property type="protein sequence ID" value="NHO53890.1"/>
    <property type="molecule type" value="Genomic_DNA"/>
</dbReference>
<evidence type="ECO:0008006" key="3">
    <source>
        <dbReference type="Google" id="ProtNLM"/>
    </source>
</evidence>
<dbReference type="InterPro" id="IPR027396">
    <property type="entry name" value="DsrEFH-like"/>
</dbReference>
<dbReference type="RefSeq" id="WP_166314794.1">
    <property type="nucleotide sequence ID" value="NZ_WOTH01000012.1"/>
</dbReference>
<dbReference type="PANTHER" id="PTHR34655">
    <property type="entry name" value="CONSERVED WITHIN P. AEROPHILUM"/>
    <property type="match status" value="1"/>
</dbReference>
<organism evidence="1 2">
    <name type="scientific">Acetobacter estunensis</name>
    <dbReference type="NCBI Taxonomy" id="104097"/>
    <lineage>
        <taxon>Bacteria</taxon>
        <taxon>Pseudomonadati</taxon>
        <taxon>Pseudomonadota</taxon>
        <taxon>Alphaproteobacteria</taxon>
        <taxon>Acetobacterales</taxon>
        <taxon>Acetobacteraceae</taxon>
        <taxon>Acetobacter</taxon>
    </lineage>
</organism>
<reference evidence="1" key="1">
    <citation type="submission" date="2019-11" db="EMBL/GenBank/DDBJ databases">
        <title>Description of new Acetobacter species.</title>
        <authorList>
            <person name="Cleenwerck I."/>
            <person name="Sombolestani A.S."/>
        </authorList>
    </citation>
    <scope>NUCLEOTIDE SEQUENCE</scope>
    <source>
        <strain evidence="1">LMG 1626</strain>
    </source>
</reference>
<dbReference type="SUPFAM" id="SSF75169">
    <property type="entry name" value="DsrEFH-like"/>
    <property type="match status" value="1"/>
</dbReference>
<dbReference type="AlphaFoldDB" id="A0A967EDD6"/>
<dbReference type="Proteomes" id="UP000597459">
    <property type="component" value="Unassembled WGS sequence"/>
</dbReference>